<dbReference type="STRING" id="6205.A0A0R3WZS9"/>
<accession>A0A0R3WZS9</accession>
<dbReference type="Proteomes" id="UP000274429">
    <property type="component" value="Unassembled WGS sequence"/>
</dbReference>
<proteinExistence type="predicted"/>
<dbReference type="OrthoDB" id="5577209at2759"/>
<dbReference type="SUPFAM" id="SSF46934">
    <property type="entry name" value="UBA-like"/>
    <property type="match status" value="1"/>
</dbReference>
<dbReference type="GO" id="GO:0043130">
    <property type="term" value="F:ubiquitin binding"/>
    <property type="evidence" value="ECO:0007669"/>
    <property type="project" value="InterPro"/>
</dbReference>
<name>A0A0R3WZS9_HYDTA</name>
<feature type="domain" description="CUE" evidence="2">
    <location>
        <begin position="312"/>
        <end position="355"/>
    </location>
</feature>
<keyword evidence="4" id="KW-1185">Reference proteome</keyword>
<dbReference type="InterPro" id="IPR009060">
    <property type="entry name" value="UBA-like_sf"/>
</dbReference>
<gene>
    <name evidence="3" type="ORF">TTAC_LOCUS6306</name>
</gene>
<dbReference type="PROSITE" id="PS51140">
    <property type="entry name" value="CUE"/>
    <property type="match status" value="1"/>
</dbReference>
<feature type="compositionally biased region" description="Acidic residues" evidence="1">
    <location>
        <begin position="408"/>
        <end position="424"/>
    </location>
</feature>
<protein>
    <submittedName>
        <fullName evidence="5">CUE domain-containing protein</fullName>
    </submittedName>
</protein>
<dbReference type="Gene3D" id="1.10.8.10">
    <property type="entry name" value="DNA helicase RuvA subunit, C-terminal domain"/>
    <property type="match status" value="1"/>
</dbReference>
<dbReference type="AlphaFoldDB" id="A0A0R3WZS9"/>
<dbReference type="EMBL" id="UYWX01020298">
    <property type="protein sequence ID" value="VDM30493.1"/>
    <property type="molecule type" value="Genomic_DNA"/>
</dbReference>
<evidence type="ECO:0000256" key="1">
    <source>
        <dbReference type="SAM" id="MobiDB-lite"/>
    </source>
</evidence>
<reference evidence="5" key="1">
    <citation type="submission" date="2017-02" db="UniProtKB">
        <authorList>
            <consortium name="WormBaseParasite"/>
        </authorList>
    </citation>
    <scope>IDENTIFICATION</scope>
</reference>
<reference evidence="3 4" key="2">
    <citation type="submission" date="2018-11" db="EMBL/GenBank/DDBJ databases">
        <authorList>
            <consortium name="Pathogen Informatics"/>
        </authorList>
    </citation>
    <scope>NUCLEOTIDE SEQUENCE [LARGE SCALE GENOMIC DNA]</scope>
</reference>
<organism evidence="5">
    <name type="scientific">Hydatigena taeniaeformis</name>
    <name type="common">Feline tapeworm</name>
    <name type="synonym">Taenia taeniaeformis</name>
    <dbReference type="NCBI Taxonomy" id="6205"/>
    <lineage>
        <taxon>Eukaryota</taxon>
        <taxon>Metazoa</taxon>
        <taxon>Spiralia</taxon>
        <taxon>Lophotrochozoa</taxon>
        <taxon>Platyhelminthes</taxon>
        <taxon>Cestoda</taxon>
        <taxon>Eucestoda</taxon>
        <taxon>Cyclophyllidea</taxon>
        <taxon>Taeniidae</taxon>
        <taxon>Hydatigera</taxon>
    </lineage>
</organism>
<dbReference type="InterPro" id="IPR003892">
    <property type="entry name" value="CUE"/>
</dbReference>
<feature type="region of interest" description="Disordered" evidence="1">
    <location>
        <begin position="277"/>
        <end position="317"/>
    </location>
</feature>
<evidence type="ECO:0000313" key="4">
    <source>
        <dbReference type="Proteomes" id="UP000274429"/>
    </source>
</evidence>
<evidence type="ECO:0000313" key="5">
    <source>
        <dbReference type="WBParaSite" id="TTAC_0000632101-mRNA-1"/>
    </source>
</evidence>
<sequence length="541" mass="60508">MSMASESVALRSRDSHWVVQRHLPTFRIPNDQEMSGGDGKQWLVDVNILISYYSYILTVSFDRFWAEVFKQVEKNVLGWQFDDQHQFTSSNSDTLAIVSRTIDYIIDAGKSLGVFLTFLGPVNPSVAELCIKQDVVSSLANFYCTTIVTIRDHILRSITWSTEKKTGLLSKLAIAAAAIVRVVRVGLVEPGLVHRIMQISVDAPDPDSNQSLMGAINTLVGVMMDMLNYPQFATAYVRLYAVEDDIVLIQENSNFVNLDRDQVDYLRNAFSRLTKESSAQSVSSDGAEGVVPPPVEEMLRGTTDEEPQPGSSRPPDFLTVKAFLPTVNDDLIERCLEHCNNDPQSAITALLDGWVPSEVNGPDSVNRPMTRHEPGQIWQGKRRNDATIQPLSKEDKERTSQLAVSVWDDNDSAVENGSESEDGERDAAGPLKKCQTDLTYDDEYDDTYDVEVGTKLEPLDEEEAEDAELGGVSNQLRELSCHASPAHAEPRVDRGKHRYRQVELPDQEPRKNVLQIENPEVVRLRRQQAAANRVLYVKALD</sequence>
<evidence type="ECO:0000259" key="2">
    <source>
        <dbReference type="PROSITE" id="PS51140"/>
    </source>
</evidence>
<feature type="region of interest" description="Disordered" evidence="1">
    <location>
        <begin position="360"/>
        <end position="434"/>
    </location>
</feature>
<dbReference type="WBParaSite" id="TTAC_0000632101-mRNA-1">
    <property type="protein sequence ID" value="TTAC_0000632101-mRNA-1"/>
    <property type="gene ID" value="TTAC_0000632101"/>
</dbReference>
<evidence type="ECO:0000313" key="3">
    <source>
        <dbReference type="EMBL" id="VDM30493.1"/>
    </source>
</evidence>